<dbReference type="SUPFAM" id="SSF48508">
    <property type="entry name" value="Nuclear receptor ligand-binding domain"/>
    <property type="match status" value="1"/>
</dbReference>
<dbReference type="PRINTS" id="PR00398">
    <property type="entry name" value="STRDHORMONER"/>
</dbReference>
<dbReference type="PROSITE" id="PS51030">
    <property type="entry name" value="NUCLEAR_REC_DBD_2"/>
    <property type="match status" value="1"/>
</dbReference>
<evidence type="ECO:0000256" key="6">
    <source>
        <dbReference type="ARBA" id="ARBA00023125"/>
    </source>
</evidence>
<dbReference type="InterPro" id="IPR001628">
    <property type="entry name" value="Znf_hrmn_rcpt"/>
</dbReference>
<evidence type="ECO:0000313" key="15">
    <source>
        <dbReference type="RefSeq" id="XP_022326688.1"/>
    </source>
</evidence>
<keyword evidence="9 10" id="KW-0539">Nucleus</keyword>
<feature type="domain" description="Nuclear receptor" evidence="12">
    <location>
        <begin position="251"/>
        <end position="326"/>
    </location>
</feature>
<dbReference type="KEGG" id="cvn:111126386"/>
<dbReference type="GO" id="GO:0005634">
    <property type="term" value="C:nucleus"/>
    <property type="evidence" value="ECO:0007669"/>
    <property type="project" value="UniProtKB-SubCell"/>
</dbReference>
<dbReference type="PANTHER" id="PTHR24086">
    <property type="entry name" value="NUCLEAR RECEPTOR SUBFAMILY 5 GROUP A"/>
    <property type="match status" value="1"/>
</dbReference>
<protein>
    <submittedName>
        <fullName evidence="15">Nuclear hormone receptor FTZ-F1 beta-like</fullName>
    </submittedName>
</protein>
<evidence type="ECO:0000256" key="3">
    <source>
        <dbReference type="ARBA" id="ARBA00022771"/>
    </source>
</evidence>
<dbReference type="Pfam" id="PF00104">
    <property type="entry name" value="Hormone_recep"/>
    <property type="match status" value="1"/>
</dbReference>
<dbReference type="PROSITE" id="PS00031">
    <property type="entry name" value="NUCLEAR_REC_DBD_1"/>
    <property type="match status" value="1"/>
</dbReference>
<evidence type="ECO:0000259" key="12">
    <source>
        <dbReference type="PROSITE" id="PS51030"/>
    </source>
</evidence>
<keyword evidence="2 10" id="KW-0479">Metal-binding</keyword>
<feature type="region of interest" description="Disordered" evidence="11">
    <location>
        <begin position="330"/>
        <end position="360"/>
    </location>
</feature>
<keyword evidence="6 10" id="KW-0238">DNA-binding</keyword>
<dbReference type="SMART" id="SM00399">
    <property type="entry name" value="ZnF_C4"/>
    <property type="match status" value="1"/>
</dbReference>
<comment type="subcellular location">
    <subcellularLocation>
        <location evidence="1 10">Nucleus</location>
    </subcellularLocation>
</comment>
<dbReference type="InterPro" id="IPR001723">
    <property type="entry name" value="Nuclear_hrmn_rcpt"/>
</dbReference>
<keyword evidence="4 10" id="KW-0862">Zinc</keyword>
<dbReference type="Gene3D" id="3.30.50.10">
    <property type="entry name" value="Erythroid Transcription Factor GATA-1, subunit A"/>
    <property type="match status" value="1"/>
</dbReference>
<evidence type="ECO:0000256" key="8">
    <source>
        <dbReference type="ARBA" id="ARBA00023170"/>
    </source>
</evidence>
<evidence type="ECO:0000256" key="10">
    <source>
        <dbReference type="RuleBase" id="RU004334"/>
    </source>
</evidence>
<dbReference type="OrthoDB" id="5984981at2759"/>
<dbReference type="PANTHER" id="PTHR24086:SF25">
    <property type="entry name" value="NUCLEAR HORMONE RECEPTOR FTZ-F1 BETA"/>
    <property type="match status" value="1"/>
</dbReference>
<evidence type="ECO:0000256" key="9">
    <source>
        <dbReference type="ARBA" id="ARBA00023242"/>
    </source>
</evidence>
<gene>
    <name evidence="15" type="primary">LOC111126386</name>
</gene>
<evidence type="ECO:0000313" key="14">
    <source>
        <dbReference type="Proteomes" id="UP000694844"/>
    </source>
</evidence>
<evidence type="ECO:0000256" key="4">
    <source>
        <dbReference type="ARBA" id="ARBA00022833"/>
    </source>
</evidence>
<evidence type="ECO:0000256" key="11">
    <source>
        <dbReference type="SAM" id="MobiDB-lite"/>
    </source>
</evidence>
<dbReference type="Gene3D" id="1.10.565.10">
    <property type="entry name" value="Retinoid X Receptor"/>
    <property type="match status" value="1"/>
</dbReference>
<keyword evidence="3 10" id="KW-0863">Zinc-finger</keyword>
<reference evidence="15" key="1">
    <citation type="submission" date="2025-08" db="UniProtKB">
        <authorList>
            <consortium name="RefSeq"/>
        </authorList>
    </citation>
    <scope>IDENTIFICATION</scope>
    <source>
        <tissue evidence="15">Whole sample</tissue>
    </source>
</reference>
<proteinExistence type="inferred from homology"/>
<accession>A0A8B8DFG6</accession>
<dbReference type="GO" id="GO:0043565">
    <property type="term" value="F:sequence-specific DNA binding"/>
    <property type="evidence" value="ECO:0007669"/>
    <property type="project" value="InterPro"/>
</dbReference>
<keyword evidence="7 10" id="KW-0804">Transcription</keyword>
<dbReference type="AlphaFoldDB" id="A0A8B8DFG6"/>
<organism evidence="14 15">
    <name type="scientific">Crassostrea virginica</name>
    <name type="common">Eastern oyster</name>
    <dbReference type="NCBI Taxonomy" id="6565"/>
    <lineage>
        <taxon>Eukaryota</taxon>
        <taxon>Metazoa</taxon>
        <taxon>Spiralia</taxon>
        <taxon>Lophotrochozoa</taxon>
        <taxon>Mollusca</taxon>
        <taxon>Bivalvia</taxon>
        <taxon>Autobranchia</taxon>
        <taxon>Pteriomorphia</taxon>
        <taxon>Ostreida</taxon>
        <taxon>Ostreoidea</taxon>
        <taxon>Ostreidae</taxon>
        <taxon>Crassostrea</taxon>
    </lineage>
</organism>
<dbReference type="PROSITE" id="PS51843">
    <property type="entry name" value="NR_LBD"/>
    <property type="match status" value="1"/>
</dbReference>
<keyword evidence="5 10" id="KW-0805">Transcription regulation</keyword>
<dbReference type="GO" id="GO:0008270">
    <property type="term" value="F:zinc ion binding"/>
    <property type="evidence" value="ECO:0007669"/>
    <property type="project" value="UniProtKB-KW"/>
</dbReference>
<dbReference type="Proteomes" id="UP000694844">
    <property type="component" value="Chromosome 3"/>
</dbReference>
<dbReference type="GO" id="GO:0004879">
    <property type="term" value="F:nuclear receptor activity"/>
    <property type="evidence" value="ECO:0007669"/>
    <property type="project" value="InterPro"/>
</dbReference>
<evidence type="ECO:0000256" key="5">
    <source>
        <dbReference type="ARBA" id="ARBA00023015"/>
    </source>
</evidence>
<dbReference type="InterPro" id="IPR013088">
    <property type="entry name" value="Znf_NHR/GATA"/>
</dbReference>
<dbReference type="FunFam" id="3.30.50.10:FF:000037">
    <property type="entry name" value="Nuclear hormone receptor FTZ-F1 beta"/>
    <property type="match status" value="1"/>
</dbReference>
<evidence type="ECO:0000256" key="2">
    <source>
        <dbReference type="ARBA" id="ARBA00022723"/>
    </source>
</evidence>
<name>A0A8B8DFG6_CRAVI</name>
<dbReference type="GeneID" id="111126386"/>
<dbReference type="InterPro" id="IPR035500">
    <property type="entry name" value="NHR-like_dom_sf"/>
</dbReference>
<evidence type="ECO:0000259" key="13">
    <source>
        <dbReference type="PROSITE" id="PS51843"/>
    </source>
</evidence>
<feature type="domain" description="NR LBD" evidence="13">
    <location>
        <begin position="404"/>
        <end position="635"/>
    </location>
</feature>
<sequence>MNSLTDVSISPALLQAISQTLTSKESGHQSTNMHPRIKIKQEILETKNASLSGSKTANENDTNVRIVNILQGMQKSSEASEDNPGHSSQYISPDDIKNMLKLKINQQNQKPDGQSVGNYNSGDQEAMVNVLTSLAMQQAKNLTVNSKTASNTEMGLDDNVPISSEPEEVVADQGTLMIDSVGQTFYVRTNTDNSLGDSISSGEPQLQFSTSISSAGDMSSQGSMHSDMDVSCIPETAISHSDDNSMSGEMYQSCPVCGDNVSGYHYGIFTCESCKGFFKRTVQNNKTFTCHRNGDCEISRGNRKKCPCCRFAKCVQMGMKTQAVRLDRTRGGRSSYDGCSPRSRPKIPVPVKKPKVKRAQTSRNVSLEDINVTLPTGEDVSGSQLMAILNKSGKALLQGMVKPVVPTILSDIVGMESFLCEDETETDFPMEKISDTDPNVIMSMLQLAELKLYKLVRWARNLPQFSSIATDDQILLLQNSWCEILTLNCCFKSISTPSEIQLPFGKSIDLEKAISIGHGVDDIISRMLSIAEHLRRLQVDQHEFVALKVLILISPDIKGMKDPSKVVEHQDAITEALRQYTESHFPQMPNKYGQLLMRLTELAKISMLTKEALNSIVPPSLQSCGLLFELLKGDTGKEDS</sequence>
<dbReference type="RefSeq" id="XP_022326688.1">
    <property type="nucleotide sequence ID" value="XM_022470980.1"/>
</dbReference>
<dbReference type="SUPFAM" id="SSF57716">
    <property type="entry name" value="Glucocorticoid receptor-like (DNA-binding domain)"/>
    <property type="match status" value="1"/>
</dbReference>
<dbReference type="CDD" id="cd06930">
    <property type="entry name" value="NR_LBD_F2"/>
    <property type="match status" value="1"/>
</dbReference>
<dbReference type="InterPro" id="IPR000536">
    <property type="entry name" value="Nucl_hrmn_rcpt_lig-bd"/>
</dbReference>
<evidence type="ECO:0000256" key="7">
    <source>
        <dbReference type="ARBA" id="ARBA00023163"/>
    </source>
</evidence>
<keyword evidence="14" id="KW-1185">Reference proteome</keyword>
<dbReference type="InterPro" id="IPR016355">
    <property type="entry name" value="NR5-like"/>
</dbReference>
<evidence type="ECO:0000256" key="1">
    <source>
        <dbReference type="ARBA" id="ARBA00004123"/>
    </source>
</evidence>
<dbReference type="PRINTS" id="PR00047">
    <property type="entry name" value="STROIDFINGER"/>
</dbReference>
<dbReference type="SMART" id="SM00430">
    <property type="entry name" value="HOLI"/>
    <property type="match status" value="1"/>
</dbReference>
<keyword evidence="8 10" id="KW-0675">Receptor</keyword>
<dbReference type="CDD" id="cd07167">
    <property type="entry name" value="NR_DBD_Lrh-1_like"/>
    <property type="match status" value="1"/>
</dbReference>
<dbReference type="Pfam" id="PF00105">
    <property type="entry name" value="zf-C4"/>
    <property type="match status" value="1"/>
</dbReference>
<comment type="similarity">
    <text evidence="10">Belongs to the nuclear hormone receptor family.</text>
</comment>